<evidence type="ECO:0000256" key="1">
    <source>
        <dbReference type="ARBA" id="ARBA00022723"/>
    </source>
</evidence>
<reference evidence="6" key="1">
    <citation type="submission" date="2025-08" db="UniProtKB">
        <authorList>
            <consortium name="Ensembl"/>
        </authorList>
    </citation>
    <scope>IDENTIFICATION</scope>
</reference>
<proteinExistence type="predicted"/>
<accession>A0A8D0PWU3</accession>
<dbReference type="InterPro" id="IPR001878">
    <property type="entry name" value="Znf_CCHC"/>
</dbReference>
<evidence type="ECO:0000259" key="5">
    <source>
        <dbReference type="PROSITE" id="PS50158"/>
    </source>
</evidence>
<dbReference type="Gene3D" id="4.10.60.10">
    <property type="entry name" value="Zinc finger, CCHC-type"/>
    <property type="match status" value="1"/>
</dbReference>
<dbReference type="InterPro" id="IPR036875">
    <property type="entry name" value="Znf_CCHC_sf"/>
</dbReference>
<dbReference type="SUPFAM" id="SSF57756">
    <property type="entry name" value="Retrovirus zinc finger-like domains"/>
    <property type="match status" value="1"/>
</dbReference>
<dbReference type="InterPro" id="IPR025829">
    <property type="entry name" value="Zn_knuckle_CX2CX3GHX4C"/>
</dbReference>
<dbReference type="Pfam" id="PF13696">
    <property type="entry name" value="zf-CCHC_2"/>
    <property type="match status" value="1"/>
</dbReference>
<dbReference type="GO" id="GO:0003676">
    <property type="term" value="F:nucleic acid binding"/>
    <property type="evidence" value="ECO:0007669"/>
    <property type="project" value="InterPro"/>
</dbReference>
<evidence type="ECO:0000313" key="6">
    <source>
        <dbReference type="Ensembl" id="ENSSSCP00015040368.1"/>
    </source>
</evidence>
<feature type="domain" description="CCHC-type" evidence="5">
    <location>
        <begin position="20"/>
        <end position="35"/>
    </location>
</feature>
<protein>
    <recommendedName>
        <fullName evidence="5">CCHC-type domain-containing protein</fullName>
    </recommendedName>
</protein>
<keyword evidence="1" id="KW-0479">Metal-binding</keyword>
<name>A0A8D0PWU3_PIG</name>
<sequence>MTLTSETRKPSKRPPPNYLCHLCFNKGHYIKDCPQSSPRGFFHEGMAPWPRVSTFLSPVVFLRQGWLVWRGQSPRLGLHWFERRLGGGPQNAVLGLGVPTSFPAKVGPITVGQKGAGSLLTALPRAHHLTLTGKECRLWARNPDVHPLPQTPPLPPLQQHLGLSLLPVGEGRARPLTCALRTGLGESLRHHGLGITPLGW</sequence>
<keyword evidence="2 4" id="KW-0863">Zinc-finger</keyword>
<organism evidence="6 7">
    <name type="scientific">Sus scrofa</name>
    <name type="common">Pig</name>
    <dbReference type="NCBI Taxonomy" id="9823"/>
    <lineage>
        <taxon>Eukaryota</taxon>
        <taxon>Metazoa</taxon>
        <taxon>Chordata</taxon>
        <taxon>Craniata</taxon>
        <taxon>Vertebrata</taxon>
        <taxon>Euteleostomi</taxon>
        <taxon>Mammalia</taxon>
        <taxon>Eutheria</taxon>
        <taxon>Laurasiatheria</taxon>
        <taxon>Artiodactyla</taxon>
        <taxon>Suina</taxon>
        <taxon>Suidae</taxon>
        <taxon>Sus</taxon>
    </lineage>
</organism>
<dbReference type="PROSITE" id="PS50158">
    <property type="entry name" value="ZF_CCHC"/>
    <property type="match status" value="1"/>
</dbReference>
<dbReference type="Proteomes" id="UP000694726">
    <property type="component" value="Unplaced"/>
</dbReference>
<evidence type="ECO:0000256" key="4">
    <source>
        <dbReference type="PROSITE-ProRule" id="PRU00047"/>
    </source>
</evidence>
<keyword evidence="3" id="KW-0862">Zinc</keyword>
<dbReference type="GO" id="GO:0008270">
    <property type="term" value="F:zinc ion binding"/>
    <property type="evidence" value="ECO:0007669"/>
    <property type="project" value="UniProtKB-KW"/>
</dbReference>
<evidence type="ECO:0000313" key="7">
    <source>
        <dbReference type="Proteomes" id="UP000694726"/>
    </source>
</evidence>
<evidence type="ECO:0000256" key="2">
    <source>
        <dbReference type="ARBA" id="ARBA00022771"/>
    </source>
</evidence>
<dbReference type="Ensembl" id="ENSSSCT00015098155.1">
    <property type="protein sequence ID" value="ENSSSCP00015040368.1"/>
    <property type="gene ID" value="ENSSSCG00015073142.1"/>
</dbReference>
<evidence type="ECO:0000256" key="3">
    <source>
        <dbReference type="ARBA" id="ARBA00022833"/>
    </source>
</evidence>
<dbReference type="AlphaFoldDB" id="A0A8D0PWU3"/>